<dbReference type="EMBL" id="CP060717">
    <property type="protein sequence ID" value="QNN65392.1"/>
    <property type="molecule type" value="Genomic_DNA"/>
</dbReference>
<gene>
    <name evidence="2" type="ORF">H9L12_01820</name>
</gene>
<protein>
    <submittedName>
        <fullName evidence="2">Uncharacterized protein</fullName>
    </submittedName>
</protein>
<evidence type="ECO:0000256" key="1">
    <source>
        <dbReference type="SAM" id="MobiDB-lite"/>
    </source>
</evidence>
<keyword evidence="3" id="KW-1185">Reference proteome</keyword>
<dbReference type="Proteomes" id="UP000515955">
    <property type="component" value="Chromosome"/>
</dbReference>
<feature type="region of interest" description="Disordered" evidence="1">
    <location>
        <begin position="20"/>
        <end position="45"/>
    </location>
</feature>
<organism evidence="2 3">
    <name type="scientific">Sphingomonas rhizophila</name>
    <dbReference type="NCBI Taxonomy" id="2071607"/>
    <lineage>
        <taxon>Bacteria</taxon>
        <taxon>Pseudomonadati</taxon>
        <taxon>Pseudomonadota</taxon>
        <taxon>Alphaproteobacteria</taxon>
        <taxon>Sphingomonadales</taxon>
        <taxon>Sphingomonadaceae</taxon>
        <taxon>Sphingomonas</taxon>
    </lineage>
</organism>
<reference evidence="2 3" key="1">
    <citation type="submission" date="2020-08" db="EMBL/GenBank/DDBJ databases">
        <title>Genome sequence of Sphingomonas rhizophila KACC 19189T.</title>
        <authorList>
            <person name="Hyun D.-W."/>
            <person name="Bae J.-W."/>
        </authorList>
    </citation>
    <scope>NUCLEOTIDE SEQUENCE [LARGE SCALE GENOMIC DNA]</scope>
    <source>
        <strain evidence="2 3">KACC 19189</strain>
    </source>
</reference>
<evidence type="ECO:0000313" key="3">
    <source>
        <dbReference type="Proteomes" id="UP000515955"/>
    </source>
</evidence>
<dbReference type="KEGG" id="srhi:H9L12_01820"/>
<dbReference type="AlphaFoldDB" id="A0A7G9SC17"/>
<sequence>MVWLWFLFVLAAVGIGAATSARKRRNHAPPPPDLSNQSPGDLEQRDQLEALKRYGTPADAARLKEQGIDLGALGYRPPSEP</sequence>
<name>A0A7G9SC17_9SPHN</name>
<proteinExistence type="predicted"/>
<dbReference type="RefSeq" id="WP_187542384.1">
    <property type="nucleotide sequence ID" value="NZ_CP060717.1"/>
</dbReference>
<accession>A0A7G9SC17</accession>
<evidence type="ECO:0000313" key="2">
    <source>
        <dbReference type="EMBL" id="QNN65392.1"/>
    </source>
</evidence>